<dbReference type="STRING" id="203124.Tery_3392"/>
<protein>
    <submittedName>
        <fullName evidence="3">Uncharacterized protein</fullName>
    </submittedName>
</protein>
<accession>Q10Z31</accession>
<proteinExistence type="predicted"/>
<reference evidence="3" key="1">
    <citation type="submission" date="2006-06" db="EMBL/GenBank/DDBJ databases">
        <title>Complete sequence of Trichodesmium erythraeum IMS101.</title>
        <authorList>
            <consortium name="US DOE Joint Genome Institute"/>
            <person name="Copeland A."/>
            <person name="Lucas S."/>
            <person name="Lapidus A."/>
            <person name="Barry K."/>
            <person name="Detter J.C."/>
            <person name="Glavina del Rio T."/>
            <person name="Hammon N."/>
            <person name="Israni S."/>
            <person name="Dalin E."/>
            <person name="Tice H."/>
            <person name="Pitluck S."/>
            <person name="Kiss H."/>
            <person name="Munk A.C."/>
            <person name="Brettin T."/>
            <person name="Bruce D."/>
            <person name="Han C."/>
            <person name="Tapia R."/>
            <person name="Gilna P."/>
            <person name="Schmutz J."/>
            <person name="Larimer F."/>
            <person name="Land M."/>
            <person name="Hauser L."/>
            <person name="Kyrpides N."/>
            <person name="Kim E."/>
            <person name="Richardson P."/>
        </authorList>
    </citation>
    <scope>NUCLEOTIDE SEQUENCE [LARGE SCALE GENOMIC DNA]</scope>
    <source>
        <strain evidence="3">IMS101</strain>
    </source>
</reference>
<dbReference type="KEGG" id="ter:Tery_3392"/>
<feature type="compositionally biased region" description="Basic and acidic residues" evidence="2">
    <location>
        <begin position="26"/>
        <end position="39"/>
    </location>
</feature>
<feature type="coiled-coil region" evidence="1">
    <location>
        <begin position="121"/>
        <end position="162"/>
    </location>
</feature>
<keyword evidence="1" id="KW-0175">Coiled coil</keyword>
<dbReference type="HOGENOM" id="CLU_485651_0_0_3"/>
<feature type="region of interest" description="Disordered" evidence="2">
    <location>
        <begin position="26"/>
        <end position="51"/>
    </location>
</feature>
<evidence type="ECO:0000256" key="2">
    <source>
        <dbReference type="SAM" id="MobiDB-lite"/>
    </source>
</evidence>
<dbReference type="OrthoDB" id="419021at2"/>
<evidence type="ECO:0000256" key="1">
    <source>
        <dbReference type="SAM" id="Coils"/>
    </source>
</evidence>
<organism evidence="3">
    <name type="scientific">Trichodesmium erythraeum (strain IMS101)</name>
    <dbReference type="NCBI Taxonomy" id="203124"/>
    <lineage>
        <taxon>Bacteria</taxon>
        <taxon>Bacillati</taxon>
        <taxon>Cyanobacteriota</taxon>
        <taxon>Cyanophyceae</taxon>
        <taxon>Oscillatoriophycideae</taxon>
        <taxon>Oscillatoriales</taxon>
        <taxon>Microcoleaceae</taxon>
        <taxon>Trichodesmium</taxon>
    </lineage>
</organism>
<dbReference type="eggNOG" id="COG4372">
    <property type="taxonomic scope" value="Bacteria"/>
</dbReference>
<dbReference type="RefSeq" id="WP_011612838.1">
    <property type="nucleotide sequence ID" value="NC_008312.1"/>
</dbReference>
<gene>
    <name evidence="3" type="ordered locus">Tery_3392</name>
</gene>
<dbReference type="EMBL" id="CP000393">
    <property type="protein sequence ID" value="ABG52493.1"/>
    <property type="molecule type" value="Genomic_DNA"/>
</dbReference>
<name>Q10Z31_TRIEI</name>
<dbReference type="AlphaFoldDB" id="Q10Z31"/>
<evidence type="ECO:0000313" key="3">
    <source>
        <dbReference type="EMBL" id="ABG52493.1"/>
    </source>
</evidence>
<sequence>MPEAELPGNNYLPKINDPVNQQKLDQENEVEKTRQHLAPEAHTSIPENDDWETVNFPDTINLGSIPVIETTGVEPEDLKLTAQDRTKRRSQAVPDFEVILTKDSTEELESANLMEALHHCNRELVNRVTELETALEECQKTLENQEKLLEERTKELAATQQQVTRLFYKLELCSQIIQRQEVLVESLTDRWEKSEQYQAQMERECTLTKQSYNQQSYYLKELESTSQELHSRLYRQQQQTLQFKAALDRSLEMPERMDTLNQPIERLTNPSLVRASQPSSKPEAIKRDNTFIQTNTKILPLINSEPVKPWSPQTKNRQQETPIIKKEERTLTQINLGNKLDLPQETTTTQKVSSWEENSLEKNFSGKFSEGTLNPSLPSLSRIGEVLDYELLEVVSQKDILEDTEAGEYVVIEEDYLTEEQSESQETEKLVENKLIAELKQVENFEEEENTGVKHERISWNISTGKWNVYEYQPEPEIEVNSEINTSDFSEVSEEMLQDVEQTIPVSGKLHLPTWIPSLFESEPEDVAPEVIEKQNLSLEAIDLPKLPRIPIDDQPSTVNS</sequence>